<dbReference type="KEGG" id="cel:CELE_K02E10.6"/>
<dbReference type="eggNOG" id="ENOG502S5H4">
    <property type="taxonomic scope" value="Eukaryota"/>
</dbReference>
<keyword evidence="1" id="KW-0732">Signal</keyword>
<reference evidence="2 3" key="1">
    <citation type="journal article" date="1998" name="Science">
        <title>Genome sequence of the nematode C. elegans: a platform for investigating biology.</title>
        <authorList>
            <consortium name="The C. elegans sequencing consortium"/>
            <person name="Sulson J.E."/>
            <person name="Waterston R."/>
        </authorList>
    </citation>
    <scope>NUCLEOTIDE SEQUENCE [LARGE SCALE GENOMIC DNA]</scope>
    <source>
        <strain evidence="2 3">Bristol N2</strain>
    </source>
</reference>
<dbReference type="OrthoDB" id="5831507at2759"/>
<dbReference type="FunCoup" id="Q21133">
    <property type="interactions" value="21"/>
</dbReference>
<keyword evidence="3" id="KW-1185">Reference proteome</keyword>
<evidence type="ECO:0000313" key="2">
    <source>
        <dbReference type="EMBL" id="CCD72280.1"/>
    </source>
</evidence>
<dbReference type="WormBase" id="K02E10.6">
    <property type="protein sequence ID" value="CE31193"/>
    <property type="gene ID" value="WBGene00019320"/>
</dbReference>
<dbReference type="HOGENOM" id="CLU_1422666_0_0_1"/>
<dbReference type="OMA" id="EVYRIFM"/>
<feature type="chain" id="PRO_5004199921" evidence="1">
    <location>
        <begin position="17"/>
        <end position="201"/>
    </location>
</feature>
<dbReference type="PaxDb" id="6239-K02E10.6"/>
<name>Q21133_CAEEL</name>
<proteinExistence type="predicted"/>
<sequence>MLILTLCVLLTVQVCPEENWLPNRKEEPRPVSYFSQRTRSLNAGYATDGDPAINDEVYRIFMLTILDGFNIFKIKMYNDRSFIYLTRRNYWLGDRYYYMDNYYYLATRDTCAYRMNETERQHLFYEEDNMPIFDIIYQCQRYQEYCCGLNCCKIDQIGRHDEPPKPPKYPWQDPWRHNSASSSSSSLTLIAILLISIFNSA</sequence>
<evidence type="ECO:0000313" key="4">
    <source>
        <dbReference type="WormBase" id="K02E10.6"/>
    </source>
</evidence>
<dbReference type="UCSC" id="K02E10.6">
    <property type="organism name" value="c. elegans"/>
</dbReference>
<dbReference type="CTD" id="186891"/>
<feature type="signal peptide" evidence="1">
    <location>
        <begin position="1"/>
        <end position="16"/>
    </location>
</feature>
<organism evidence="2 3">
    <name type="scientific">Caenorhabditis elegans</name>
    <dbReference type="NCBI Taxonomy" id="6239"/>
    <lineage>
        <taxon>Eukaryota</taxon>
        <taxon>Metazoa</taxon>
        <taxon>Ecdysozoa</taxon>
        <taxon>Nematoda</taxon>
        <taxon>Chromadorea</taxon>
        <taxon>Rhabditida</taxon>
        <taxon>Rhabditina</taxon>
        <taxon>Rhabditomorpha</taxon>
        <taxon>Rhabditoidea</taxon>
        <taxon>Rhabditidae</taxon>
        <taxon>Peloderinae</taxon>
        <taxon>Caenorhabditis</taxon>
    </lineage>
</organism>
<evidence type="ECO:0000313" key="3">
    <source>
        <dbReference type="Proteomes" id="UP000001940"/>
    </source>
</evidence>
<dbReference type="GeneID" id="186891"/>
<dbReference type="Bgee" id="WBGene00019320">
    <property type="expression patterns" value="Expressed in pharyngeal muscle cell (C elegans) and 3 other cell types or tissues"/>
</dbReference>
<dbReference type="AlphaFoldDB" id="Q21133"/>
<dbReference type="AGR" id="WB:WBGene00019320"/>
<evidence type="ECO:0000256" key="1">
    <source>
        <dbReference type="SAM" id="SignalP"/>
    </source>
</evidence>
<gene>
    <name evidence="2" type="ORF">CELE_K02E10.6</name>
    <name evidence="2 4" type="ORF">K02E10.6</name>
</gene>
<dbReference type="InParanoid" id="Q21133"/>
<dbReference type="PIR" id="T16519">
    <property type="entry name" value="T16519"/>
</dbReference>
<dbReference type="EMBL" id="BX284606">
    <property type="protein sequence ID" value="CCD72280.1"/>
    <property type="molecule type" value="Genomic_DNA"/>
</dbReference>
<dbReference type="Proteomes" id="UP000001940">
    <property type="component" value="Chromosome X"/>
</dbReference>
<dbReference type="RefSeq" id="NP_508451.2">
    <property type="nucleotide sequence ID" value="NM_076050.4"/>
</dbReference>
<accession>Q21133</accession>
<protein>
    <submittedName>
        <fullName evidence="2">CX domain-containing protein</fullName>
    </submittedName>
</protein>